<comment type="caution">
    <text evidence="3">The sequence shown here is derived from an EMBL/GenBank/DDBJ whole genome shotgun (WGS) entry which is preliminary data.</text>
</comment>
<gene>
    <name evidence="3" type="ORF">Fcan01_06657</name>
</gene>
<protein>
    <submittedName>
        <fullName evidence="3">Uncharacterized protein</fullName>
    </submittedName>
</protein>
<feature type="signal peptide" evidence="2">
    <location>
        <begin position="1"/>
        <end position="22"/>
    </location>
</feature>
<evidence type="ECO:0000256" key="1">
    <source>
        <dbReference type="SAM" id="MobiDB-lite"/>
    </source>
</evidence>
<feature type="compositionally biased region" description="Basic and acidic residues" evidence="1">
    <location>
        <begin position="276"/>
        <end position="287"/>
    </location>
</feature>
<sequence>MGKLDNLVILTTLWGLFASGLGDKTETELIASMRELQLPSLDAQDFYASHSPVHVSRFRGPRAVKFEDDSSPHGKKSEAVSASFSVGTNGLSGSVSAAQADGEKTKGYFGHYPAVAGGYYPPPVPPPVYGGYYPGGYGDDSGFEGIGGLGHHQSSSSSAAAASSSSGGHPSFPILGGPVSHSGSGASAGGWGGSGLGYYPGGGGYYPGSGVGYYPGQGYYPGGGVYGYPGAGGYGGPSYLAPVGVGGLYGGGPAGGYYPGVGGPGYLPPYGYGGFRKGDGDADEKHNKAGSPAENNNNEDYLNKNYNGAKVESSNNKPSTSGVIFKDN</sequence>
<dbReference type="AlphaFoldDB" id="A0A226EN21"/>
<evidence type="ECO:0000256" key="2">
    <source>
        <dbReference type="SAM" id="SignalP"/>
    </source>
</evidence>
<dbReference type="Proteomes" id="UP000198287">
    <property type="component" value="Unassembled WGS sequence"/>
</dbReference>
<feature type="compositionally biased region" description="Polar residues" evidence="1">
    <location>
        <begin position="312"/>
        <end position="322"/>
    </location>
</feature>
<feature type="region of interest" description="Disordered" evidence="1">
    <location>
        <begin position="144"/>
        <end position="176"/>
    </location>
</feature>
<name>A0A226EN21_FOLCA</name>
<evidence type="ECO:0000313" key="3">
    <source>
        <dbReference type="EMBL" id="OXA57966.1"/>
    </source>
</evidence>
<reference evidence="3 4" key="1">
    <citation type="submission" date="2015-12" db="EMBL/GenBank/DDBJ databases">
        <title>The genome of Folsomia candida.</title>
        <authorList>
            <person name="Faddeeva A."/>
            <person name="Derks M.F."/>
            <person name="Anvar Y."/>
            <person name="Smit S."/>
            <person name="Van Straalen N."/>
            <person name="Roelofs D."/>
        </authorList>
    </citation>
    <scope>NUCLEOTIDE SEQUENCE [LARGE SCALE GENOMIC DNA]</scope>
    <source>
        <strain evidence="3 4">VU population</strain>
        <tissue evidence="3">Whole body</tissue>
    </source>
</reference>
<dbReference type="EMBL" id="LNIX01000003">
    <property type="protein sequence ID" value="OXA57966.1"/>
    <property type="molecule type" value="Genomic_DNA"/>
</dbReference>
<feature type="compositionally biased region" description="Low complexity" evidence="1">
    <location>
        <begin position="294"/>
        <end position="307"/>
    </location>
</feature>
<keyword evidence="2" id="KW-0732">Signal</keyword>
<evidence type="ECO:0000313" key="4">
    <source>
        <dbReference type="Proteomes" id="UP000198287"/>
    </source>
</evidence>
<keyword evidence="4" id="KW-1185">Reference proteome</keyword>
<proteinExistence type="predicted"/>
<accession>A0A226EN21</accession>
<feature type="chain" id="PRO_5013325172" evidence="2">
    <location>
        <begin position="23"/>
        <end position="328"/>
    </location>
</feature>
<organism evidence="3 4">
    <name type="scientific">Folsomia candida</name>
    <name type="common">Springtail</name>
    <dbReference type="NCBI Taxonomy" id="158441"/>
    <lineage>
        <taxon>Eukaryota</taxon>
        <taxon>Metazoa</taxon>
        <taxon>Ecdysozoa</taxon>
        <taxon>Arthropoda</taxon>
        <taxon>Hexapoda</taxon>
        <taxon>Collembola</taxon>
        <taxon>Entomobryomorpha</taxon>
        <taxon>Isotomoidea</taxon>
        <taxon>Isotomidae</taxon>
        <taxon>Proisotominae</taxon>
        <taxon>Folsomia</taxon>
    </lineage>
</organism>
<feature type="region of interest" description="Disordered" evidence="1">
    <location>
        <begin position="273"/>
        <end position="328"/>
    </location>
</feature>
<feature type="compositionally biased region" description="Low complexity" evidence="1">
    <location>
        <begin position="154"/>
        <end position="166"/>
    </location>
</feature>